<organism evidence="2 3">
    <name type="scientific">Polypedilum vanderplanki</name>
    <name type="common">Sleeping chironomid midge</name>
    <dbReference type="NCBI Taxonomy" id="319348"/>
    <lineage>
        <taxon>Eukaryota</taxon>
        <taxon>Metazoa</taxon>
        <taxon>Ecdysozoa</taxon>
        <taxon>Arthropoda</taxon>
        <taxon>Hexapoda</taxon>
        <taxon>Insecta</taxon>
        <taxon>Pterygota</taxon>
        <taxon>Neoptera</taxon>
        <taxon>Endopterygota</taxon>
        <taxon>Diptera</taxon>
        <taxon>Nematocera</taxon>
        <taxon>Chironomoidea</taxon>
        <taxon>Chironomidae</taxon>
        <taxon>Chironominae</taxon>
        <taxon>Polypedilum</taxon>
        <taxon>Polypedilum</taxon>
    </lineage>
</organism>
<dbReference type="Proteomes" id="UP001107558">
    <property type="component" value="Chromosome 3"/>
</dbReference>
<accession>A0A9J6BMQ0</accession>
<name>A0A9J6BMQ0_POLVA</name>
<keyword evidence="1" id="KW-0732">Signal</keyword>
<evidence type="ECO:0000313" key="3">
    <source>
        <dbReference type="Proteomes" id="UP001107558"/>
    </source>
</evidence>
<protein>
    <recommendedName>
        <fullName evidence="4">Secreted protein</fullName>
    </recommendedName>
</protein>
<sequence length="281" mass="32223">MARKLILIQIVLIAVLLQNCQAKLKLECLVDFLKFRNVNDDAFASVESYAGNPLTCTDEVKEKIQSFYTNARSKLEQNFRQKPFADCVMKEIESESYENLLLKATAIELKGVGLKFWKISDKNARVKDLEGKAQDIVDGALIKCKGQVDFGAFFDTYYEQKRGEKFNDQFDYCMRKYLNDKSFIKMNQYGFQVNPKYIDTSSVNCDDTMKIAFEQMKSQVSGTGSKPCVIDKFIENGYLDLILKIQLLTKLNPTAAEKQMEKQIFVTQMINMTHAIKTCPM</sequence>
<dbReference type="EMBL" id="JADBJN010000003">
    <property type="protein sequence ID" value="KAG5670686.1"/>
    <property type="molecule type" value="Genomic_DNA"/>
</dbReference>
<reference evidence="2" key="1">
    <citation type="submission" date="2021-03" db="EMBL/GenBank/DDBJ databases">
        <title>Chromosome level genome of the anhydrobiotic midge Polypedilum vanderplanki.</title>
        <authorList>
            <person name="Yoshida Y."/>
            <person name="Kikawada T."/>
            <person name="Gusev O."/>
        </authorList>
    </citation>
    <scope>NUCLEOTIDE SEQUENCE</scope>
    <source>
        <strain evidence="2">NIAS01</strain>
        <tissue evidence="2">Whole body or cell culture</tissue>
    </source>
</reference>
<comment type="caution">
    <text evidence="2">The sequence shown here is derived from an EMBL/GenBank/DDBJ whole genome shotgun (WGS) entry which is preliminary data.</text>
</comment>
<dbReference type="AlphaFoldDB" id="A0A9J6BMQ0"/>
<proteinExistence type="predicted"/>
<evidence type="ECO:0000313" key="2">
    <source>
        <dbReference type="EMBL" id="KAG5670686.1"/>
    </source>
</evidence>
<gene>
    <name evidence="2" type="ORF">PVAND_000933</name>
</gene>
<evidence type="ECO:0000256" key="1">
    <source>
        <dbReference type="SAM" id="SignalP"/>
    </source>
</evidence>
<evidence type="ECO:0008006" key="4">
    <source>
        <dbReference type="Google" id="ProtNLM"/>
    </source>
</evidence>
<keyword evidence="3" id="KW-1185">Reference proteome</keyword>
<feature type="signal peptide" evidence="1">
    <location>
        <begin position="1"/>
        <end position="22"/>
    </location>
</feature>
<dbReference type="OrthoDB" id="7788452at2759"/>
<feature type="chain" id="PRO_5039901928" description="Secreted protein" evidence="1">
    <location>
        <begin position="23"/>
        <end position="281"/>
    </location>
</feature>